<dbReference type="Proteomes" id="UP001185028">
    <property type="component" value="Unassembled WGS sequence"/>
</dbReference>
<comment type="similarity">
    <text evidence="1">Belongs to the DinB family.</text>
</comment>
<dbReference type="Gene3D" id="1.20.120.450">
    <property type="entry name" value="dinb family like domain"/>
    <property type="match status" value="1"/>
</dbReference>
<keyword evidence="2" id="KW-0479">Metal-binding</keyword>
<dbReference type="Pfam" id="PF05163">
    <property type="entry name" value="DinB"/>
    <property type="match status" value="1"/>
</dbReference>
<dbReference type="PANTHER" id="PTHR37302">
    <property type="entry name" value="SLR1116 PROTEIN"/>
    <property type="match status" value="1"/>
</dbReference>
<reference evidence="3 4" key="1">
    <citation type="submission" date="2023-07" db="EMBL/GenBank/DDBJ databases">
        <title>Genomic Encyclopedia of Type Strains, Phase IV (KMG-IV): sequencing the most valuable type-strain genomes for metagenomic binning, comparative biology and taxonomic classification.</title>
        <authorList>
            <person name="Goeker M."/>
        </authorList>
    </citation>
    <scope>NUCLEOTIDE SEQUENCE [LARGE SCALE GENOMIC DNA]</scope>
    <source>
        <strain evidence="3 4">DSM 22170</strain>
    </source>
</reference>
<evidence type="ECO:0000256" key="2">
    <source>
        <dbReference type="ARBA" id="ARBA00022723"/>
    </source>
</evidence>
<evidence type="ECO:0000313" key="3">
    <source>
        <dbReference type="EMBL" id="MDR6245057.1"/>
    </source>
</evidence>
<dbReference type="RefSeq" id="WP_188773463.1">
    <property type="nucleotide sequence ID" value="NZ_BMMB01000001.1"/>
</dbReference>
<keyword evidence="4" id="KW-1185">Reference proteome</keyword>
<comment type="caution">
    <text evidence="3">The sequence shown here is derived from an EMBL/GenBank/DDBJ whole genome shotgun (WGS) entry which is preliminary data.</text>
</comment>
<dbReference type="InterPro" id="IPR034660">
    <property type="entry name" value="DinB/YfiT-like"/>
</dbReference>
<name>A0ABU1J0L3_9BACL</name>
<dbReference type="PANTHER" id="PTHR37302:SF1">
    <property type="entry name" value="PROTEIN DINB"/>
    <property type="match status" value="1"/>
</dbReference>
<dbReference type="EMBL" id="JAVDQH010000011">
    <property type="protein sequence ID" value="MDR6245057.1"/>
    <property type="molecule type" value="Genomic_DNA"/>
</dbReference>
<evidence type="ECO:0000256" key="1">
    <source>
        <dbReference type="ARBA" id="ARBA00008635"/>
    </source>
</evidence>
<organism evidence="3 4">
    <name type="scientific">Paenibacillus hunanensis</name>
    <dbReference type="NCBI Taxonomy" id="539262"/>
    <lineage>
        <taxon>Bacteria</taxon>
        <taxon>Bacillati</taxon>
        <taxon>Bacillota</taxon>
        <taxon>Bacilli</taxon>
        <taxon>Bacillales</taxon>
        <taxon>Paenibacillaceae</taxon>
        <taxon>Paenibacillus</taxon>
    </lineage>
</organism>
<dbReference type="InterPro" id="IPR007837">
    <property type="entry name" value="DinB"/>
</dbReference>
<proteinExistence type="inferred from homology"/>
<protein>
    <submittedName>
        <fullName evidence="3">Damage-inducible protein DinB</fullName>
    </submittedName>
</protein>
<evidence type="ECO:0000313" key="4">
    <source>
        <dbReference type="Proteomes" id="UP001185028"/>
    </source>
</evidence>
<dbReference type="SUPFAM" id="SSF109854">
    <property type="entry name" value="DinB/YfiT-like putative metalloenzymes"/>
    <property type="match status" value="1"/>
</dbReference>
<gene>
    <name evidence="3" type="ORF">JOC58_002955</name>
</gene>
<accession>A0ABU1J0L3</accession>
<sequence length="178" mass="20272">MNSTTSDMLRYHHWANETLLARLQELPASVFHEETLSSYPTISATLAHLYVVDHMWYLVLNGMEMADALEQSQPLVPIGSQWDLSECAARLTEQAQQYTQWIDQTDLSHKLVVNNPYAGARELSLEELVLHLVNHGTYHRGNITTMLRQLGYSSVMNDYILYLYQQPQQASSGSLDSV</sequence>